<reference evidence="4" key="2">
    <citation type="submission" date="2021-04" db="EMBL/GenBank/DDBJ databases">
        <authorList>
            <person name="Dong X."/>
        </authorList>
    </citation>
    <scope>NUCLEOTIDE SEQUENCE</scope>
    <source>
        <strain evidence="4">ZWT</strain>
    </source>
</reference>
<protein>
    <submittedName>
        <fullName evidence="4">DedA family protein</fullName>
    </submittedName>
</protein>
<evidence type="ECO:0000256" key="2">
    <source>
        <dbReference type="SAM" id="Phobius"/>
    </source>
</evidence>
<feature type="transmembrane region" description="Helical" evidence="2">
    <location>
        <begin position="88"/>
        <end position="105"/>
    </location>
</feature>
<feature type="domain" description="VTT" evidence="3">
    <location>
        <begin position="26"/>
        <end position="135"/>
    </location>
</feature>
<evidence type="ECO:0000313" key="5">
    <source>
        <dbReference type="Proteomes" id="UP001056429"/>
    </source>
</evidence>
<dbReference type="GO" id="GO:0005886">
    <property type="term" value="C:plasma membrane"/>
    <property type="evidence" value="ECO:0007669"/>
    <property type="project" value="TreeGrafter"/>
</dbReference>
<dbReference type="Proteomes" id="UP001056429">
    <property type="component" value="Unassembled WGS sequence"/>
</dbReference>
<gene>
    <name evidence="4" type="ORF">KDK92_02070</name>
</gene>
<evidence type="ECO:0000256" key="1">
    <source>
        <dbReference type="ARBA" id="ARBA00010792"/>
    </source>
</evidence>
<sequence>MMDFLSHYGLIGIFILAVAEAIFLPVPVETLLIPFAVINPKMIVFAIIVSTLGSVIGAGIGNKLGKYGEKHIVSRIINKKKLDVSKKYFAKFGVWAIGIAALTPLPYKIFALISGVVGIGIGKVLTVSFMARGTRFSAVCLWAMYYGTNIS</sequence>
<accession>A0A9J6NY02</accession>
<evidence type="ECO:0000313" key="4">
    <source>
        <dbReference type="EMBL" id="MCM1988509.1"/>
    </source>
</evidence>
<keyword evidence="5" id="KW-1185">Reference proteome</keyword>
<name>A0A9J6NY02_9CLOT</name>
<dbReference type="EMBL" id="JAGSOJ010000001">
    <property type="protein sequence ID" value="MCM1988509.1"/>
    <property type="molecule type" value="Genomic_DNA"/>
</dbReference>
<comment type="similarity">
    <text evidence="1">Belongs to the DedA family.</text>
</comment>
<keyword evidence="2" id="KW-0812">Transmembrane</keyword>
<dbReference type="PANTHER" id="PTHR42709:SF11">
    <property type="entry name" value="DEDA FAMILY PROTEIN"/>
    <property type="match status" value="1"/>
</dbReference>
<dbReference type="PANTHER" id="PTHR42709">
    <property type="entry name" value="ALKALINE PHOSPHATASE LIKE PROTEIN"/>
    <property type="match status" value="1"/>
</dbReference>
<organism evidence="4 5">
    <name type="scientific">Oceanirhabdus seepicola</name>
    <dbReference type="NCBI Taxonomy" id="2828781"/>
    <lineage>
        <taxon>Bacteria</taxon>
        <taxon>Bacillati</taxon>
        <taxon>Bacillota</taxon>
        <taxon>Clostridia</taxon>
        <taxon>Eubacteriales</taxon>
        <taxon>Clostridiaceae</taxon>
        <taxon>Oceanirhabdus</taxon>
    </lineage>
</organism>
<proteinExistence type="inferred from homology"/>
<dbReference type="InterPro" id="IPR051311">
    <property type="entry name" value="DedA_domain"/>
</dbReference>
<evidence type="ECO:0000259" key="3">
    <source>
        <dbReference type="Pfam" id="PF09335"/>
    </source>
</evidence>
<dbReference type="Pfam" id="PF09335">
    <property type="entry name" value="VTT_dom"/>
    <property type="match status" value="1"/>
</dbReference>
<feature type="transmembrane region" description="Helical" evidence="2">
    <location>
        <begin position="111"/>
        <end position="131"/>
    </location>
</feature>
<dbReference type="InterPro" id="IPR032816">
    <property type="entry name" value="VTT_dom"/>
</dbReference>
<feature type="transmembrane region" description="Helical" evidence="2">
    <location>
        <begin position="43"/>
        <end position="61"/>
    </location>
</feature>
<dbReference type="RefSeq" id="WP_250857374.1">
    <property type="nucleotide sequence ID" value="NZ_JAGSOJ010000001.1"/>
</dbReference>
<comment type="caution">
    <text evidence="4">The sequence shown here is derived from an EMBL/GenBank/DDBJ whole genome shotgun (WGS) entry which is preliminary data.</text>
</comment>
<keyword evidence="2" id="KW-0472">Membrane</keyword>
<keyword evidence="2" id="KW-1133">Transmembrane helix</keyword>
<reference evidence="4" key="1">
    <citation type="journal article" date="2021" name="mSystems">
        <title>Bacteria and Archaea Synergistically Convert Glycine Betaine to Biogenic Methane in the Formosa Cold Seep of the South China Sea.</title>
        <authorList>
            <person name="Li L."/>
            <person name="Zhang W."/>
            <person name="Zhang S."/>
            <person name="Song L."/>
            <person name="Sun Q."/>
            <person name="Zhang H."/>
            <person name="Xiang H."/>
            <person name="Dong X."/>
        </authorList>
    </citation>
    <scope>NUCLEOTIDE SEQUENCE</scope>
    <source>
        <strain evidence="4">ZWT</strain>
    </source>
</reference>
<dbReference type="AlphaFoldDB" id="A0A9J6NY02"/>